<name>A0A6M3JTS6_9ZZZZ</name>
<evidence type="ECO:0000313" key="2">
    <source>
        <dbReference type="EMBL" id="QJA72768.1"/>
    </source>
</evidence>
<organism evidence="2">
    <name type="scientific">viral metagenome</name>
    <dbReference type="NCBI Taxonomy" id="1070528"/>
    <lineage>
        <taxon>unclassified sequences</taxon>
        <taxon>metagenomes</taxon>
        <taxon>organismal metagenomes</taxon>
    </lineage>
</organism>
<reference evidence="2" key="1">
    <citation type="submission" date="2020-03" db="EMBL/GenBank/DDBJ databases">
        <title>The deep terrestrial virosphere.</title>
        <authorList>
            <person name="Holmfeldt K."/>
            <person name="Nilsson E."/>
            <person name="Simone D."/>
            <person name="Lopez-Fernandez M."/>
            <person name="Wu X."/>
            <person name="de Brujin I."/>
            <person name="Lundin D."/>
            <person name="Andersson A."/>
            <person name="Bertilsson S."/>
            <person name="Dopson M."/>
        </authorList>
    </citation>
    <scope>NUCLEOTIDE SEQUENCE</scope>
    <source>
        <strain evidence="2">MM415A02614</strain>
        <strain evidence="1">MM415B00683</strain>
    </source>
</reference>
<dbReference type="EMBL" id="MT141977">
    <property type="protein sequence ID" value="QJA72768.1"/>
    <property type="molecule type" value="Genomic_DNA"/>
</dbReference>
<dbReference type="AlphaFoldDB" id="A0A6M3JTS6"/>
<proteinExistence type="predicted"/>
<accession>A0A6M3JTS6</accession>
<dbReference type="EMBL" id="MT141486">
    <property type="protein sequence ID" value="QJA62967.1"/>
    <property type="molecule type" value="Genomic_DNA"/>
</dbReference>
<protein>
    <submittedName>
        <fullName evidence="2">Uncharacterized protein</fullName>
    </submittedName>
</protein>
<evidence type="ECO:0000313" key="1">
    <source>
        <dbReference type="EMBL" id="QJA62967.1"/>
    </source>
</evidence>
<gene>
    <name evidence="2" type="ORF">MM415A02614_0002</name>
    <name evidence="1" type="ORF">MM415B00683_0037</name>
</gene>
<sequence length="87" mass="9839">MAIHAYPPGPGGLKIFVGGFEITQFVEKVNVSTFINDLTRVELTLSAVNFKFDNDRIFIGEMATDDFLAEMVRLKLRREGVMDKNNE</sequence>